<dbReference type="SUPFAM" id="SSF103473">
    <property type="entry name" value="MFS general substrate transporter"/>
    <property type="match status" value="1"/>
</dbReference>
<name>A0ABR2SQH2_9ROSI</name>
<comment type="caution">
    <text evidence="9">The sequence shown here is derived from an EMBL/GenBank/DDBJ whole genome shotgun (WGS) entry which is preliminary data.</text>
</comment>
<evidence type="ECO:0000259" key="8">
    <source>
        <dbReference type="PROSITE" id="PS50850"/>
    </source>
</evidence>
<accession>A0ABR2SQH2</accession>
<dbReference type="PANTHER" id="PTHR23500">
    <property type="entry name" value="SOLUTE CARRIER FAMILY 2, FACILITATED GLUCOSE TRANSPORTER"/>
    <property type="match status" value="1"/>
</dbReference>
<evidence type="ECO:0000313" key="10">
    <source>
        <dbReference type="Proteomes" id="UP001396334"/>
    </source>
</evidence>
<dbReference type="Pfam" id="PF00083">
    <property type="entry name" value="Sugar_tr"/>
    <property type="match status" value="1"/>
</dbReference>
<protein>
    <recommendedName>
        <fullName evidence="8">Major facilitator superfamily (MFS) profile domain-containing protein</fullName>
    </recommendedName>
</protein>
<dbReference type="PANTHER" id="PTHR23500:SF6">
    <property type="entry name" value="POLYOL TRANSPORTER 4-RELATED"/>
    <property type="match status" value="1"/>
</dbReference>
<feature type="domain" description="Major facilitator superfamily (MFS) profile" evidence="8">
    <location>
        <begin position="1"/>
        <end position="100"/>
    </location>
</feature>
<comment type="similarity">
    <text evidence="2">Belongs to the major facilitator superfamily. Sugar transporter (TC 2.A.1.1) family.</text>
</comment>
<evidence type="ECO:0000256" key="4">
    <source>
        <dbReference type="ARBA" id="ARBA00022692"/>
    </source>
</evidence>
<dbReference type="InterPro" id="IPR036259">
    <property type="entry name" value="MFS_trans_sf"/>
</dbReference>
<dbReference type="InterPro" id="IPR005828">
    <property type="entry name" value="MFS_sugar_transport-like"/>
</dbReference>
<sequence length="100" mass="10523">MFFLAMEDLKISEVQVEVLLGILSVISLLGSLAGGRTSDIIGREWTMAFAVVVFQLGAAIMTLASSFQVSIIGRVLAGVGIGIRVVIAPVYIAEISPNCP</sequence>
<keyword evidence="4 7" id="KW-0812">Transmembrane</keyword>
<keyword evidence="3" id="KW-0813">Transport</keyword>
<dbReference type="Gene3D" id="1.20.1250.20">
    <property type="entry name" value="MFS general substrate transporter like domains"/>
    <property type="match status" value="1"/>
</dbReference>
<keyword evidence="6 7" id="KW-0472">Membrane</keyword>
<organism evidence="9 10">
    <name type="scientific">Hibiscus sabdariffa</name>
    <name type="common">roselle</name>
    <dbReference type="NCBI Taxonomy" id="183260"/>
    <lineage>
        <taxon>Eukaryota</taxon>
        <taxon>Viridiplantae</taxon>
        <taxon>Streptophyta</taxon>
        <taxon>Embryophyta</taxon>
        <taxon>Tracheophyta</taxon>
        <taxon>Spermatophyta</taxon>
        <taxon>Magnoliopsida</taxon>
        <taxon>eudicotyledons</taxon>
        <taxon>Gunneridae</taxon>
        <taxon>Pentapetalae</taxon>
        <taxon>rosids</taxon>
        <taxon>malvids</taxon>
        <taxon>Malvales</taxon>
        <taxon>Malvaceae</taxon>
        <taxon>Malvoideae</taxon>
        <taxon>Hibiscus</taxon>
    </lineage>
</organism>
<proteinExistence type="inferred from homology"/>
<keyword evidence="10" id="KW-1185">Reference proteome</keyword>
<feature type="transmembrane region" description="Helical" evidence="7">
    <location>
        <begin position="45"/>
        <end position="65"/>
    </location>
</feature>
<feature type="transmembrane region" description="Helical" evidence="7">
    <location>
        <begin position="14"/>
        <end position="33"/>
    </location>
</feature>
<evidence type="ECO:0000256" key="6">
    <source>
        <dbReference type="ARBA" id="ARBA00023136"/>
    </source>
</evidence>
<comment type="subcellular location">
    <subcellularLocation>
        <location evidence="1">Membrane</location>
        <topology evidence="1">Multi-pass membrane protein</topology>
    </subcellularLocation>
</comment>
<evidence type="ECO:0000256" key="1">
    <source>
        <dbReference type="ARBA" id="ARBA00004141"/>
    </source>
</evidence>
<evidence type="ECO:0000256" key="3">
    <source>
        <dbReference type="ARBA" id="ARBA00022448"/>
    </source>
</evidence>
<evidence type="ECO:0000256" key="5">
    <source>
        <dbReference type="ARBA" id="ARBA00022989"/>
    </source>
</evidence>
<evidence type="ECO:0000256" key="2">
    <source>
        <dbReference type="ARBA" id="ARBA00010992"/>
    </source>
</evidence>
<dbReference type="InterPro" id="IPR020846">
    <property type="entry name" value="MFS_dom"/>
</dbReference>
<gene>
    <name evidence="9" type="ORF">V6N11_067344</name>
</gene>
<evidence type="ECO:0000313" key="9">
    <source>
        <dbReference type="EMBL" id="KAK9027511.1"/>
    </source>
</evidence>
<dbReference type="EMBL" id="JBBPBN010000012">
    <property type="protein sequence ID" value="KAK9027511.1"/>
    <property type="molecule type" value="Genomic_DNA"/>
</dbReference>
<keyword evidence="5 7" id="KW-1133">Transmembrane helix</keyword>
<reference evidence="9 10" key="1">
    <citation type="journal article" date="2024" name="G3 (Bethesda)">
        <title>Genome assembly of Hibiscus sabdariffa L. provides insights into metabolisms of medicinal natural products.</title>
        <authorList>
            <person name="Kim T."/>
        </authorList>
    </citation>
    <scope>NUCLEOTIDE SEQUENCE [LARGE SCALE GENOMIC DNA]</scope>
    <source>
        <strain evidence="9">TK-2024</strain>
        <tissue evidence="9">Old leaves</tissue>
    </source>
</reference>
<feature type="transmembrane region" description="Helical" evidence="7">
    <location>
        <begin position="71"/>
        <end position="93"/>
    </location>
</feature>
<dbReference type="InterPro" id="IPR045262">
    <property type="entry name" value="STP/PLT_plant"/>
</dbReference>
<dbReference type="PROSITE" id="PS50850">
    <property type="entry name" value="MFS"/>
    <property type="match status" value="1"/>
</dbReference>
<evidence type="ECO:0000256" key="7">
    <source>
        <dbReference type="SAM" id="Phobius"/>
    </source>
</evidence>
<dbReference type="Proteomes" id="UP001396334">
    <property type="component" value="Unassembled WGS sequence"/>
</dbReference>